<keyword evidence="3" id="KW-1185">Reference proteome</keyword>
<dbReference type="RefSeq" id="WP_137096592.1">
    <property type="nucleotide sequence ID" value="NZ_SWMS01000021.1"/>
</dbReference>
<dbReference type="PROSITE" id="PS51819">
    <property type="entry name" value="VOC"/>
    <property type="match status" value="2"/>
</dbReference>
<evidence type="ECO:0000259" key="1">
    <source>
        <dbReference type="PROSITE" id="PS51819"/>
    </source>
</evidence>
<accession>A0ABY2RX36</accession>
<comment type="caution">
    <text evidence="2">The sequence shown here is derived from an EMBL/GenBank/DDBJ whole genome shotgun (WGS) entry which is preliminary data.</text>
</comment>
<sequence>MVTRDTPWPDGTPCWVDLMVPDPRMAIDFYGALFAWAFADQGDETGNYLLASLGGRQVAGVMGGVPPDQEAPPAAWTTYLATSDIDKTVAATSQNGGQVMTPPMEVGQAGKLAIAADPTGAVFGLWQAGERNGVGLTNVAGALTWSECMTRDHDRAKDFYAQVFGHAFDDMSAEGFRYATLKVGGKVVGGIGQLPDEVPADVPPHWSVYFAVTDTDATVVRVTELGGGLVREPWDSPYGRLAQVVDNQGAHFQVITAIPADAP</sequence>
<feature type="domain" description="VOC" evidence="1">
    <location>
        <begin position="12"/>
        <end position="128"/>
    </location>
</feature>
<dbReference type="Proteomes" id="UP000309992">
    <property type="component" value="Unassembled WGS sequence"/>
</dbReference>
<dbReference type="Gene3D" id="3.10.180.10">
    <property type="entry name" value="2,3-Dihydroxybiphenyl 1,2-Dioxygenase, domain 1"/>
    <property type="match status" value="2"/>
</dbReference>
<dbReference type="InterPro" id="IPR029068">
    <property type="entry name" value="Glyas_Bleomycin-R_OHBP_Dase"/>
</dbReference>
<dbReference type="InterPro" id="IPR052164">
    <property type="entry name" value="Anthracycline_SecMetBiosynth"/>
</dbReference>
<dbReference type="EMBL" id="SWMS01000021">
    <property type="protein sequence ID" value="TKG64240.1"/>
    <property type="molecule type" value="Genomic_DNA"/>
</dbReference>
<dbReference type="SUPFAM" id="SSF54593">
    <property type="entry name" value="Glyoxalase/Bleomycin resistance protein/Dihydroxybiphenyl dioxygenase"/>
    <property type="match status" value="2"/>
</dbReference>
<dbReference type="Pfam" id="PF00903">
    <property type="entry name" value="Glyoxalase"/>
    <property type="match status" value="2"/>
</dbReference>
<proteinExistence type="predicted"/>
<dbReference type="CDD" id="cd07247">
    <property type="entry name" value="SgaA_N_like"/>
    <property type="match status" value="2"/>
</dbReference>
<dbReference type="InterPro" id="IPR037523">
    <property type="entry name" value="VOC_core"/>
</dbReference>
<evidence type="ECO:0000313" key="2">
    <source>
        <dbReference type="EMBL" id="TKG64240.1"/>
    </source>
</evidence>
<name>A0ABY2RX36_9PSEU</name>
<dbReference type="InterPro" id="IPR004360">
    <property type="entry name" value="Glyas_Fos-R_dOase_dom"/>
</dbReference>
<organism evidence="2 3">
    <name type="scientific">Prauserella endophytica</name>
    <dbReference type="NCBI Taxonomy" id="1592324"/>
    <lineage>
        <taxon>Bacteria</taxon>
        <taxon>Bacillati</taxon>
        <taxon>Actinomycetota</taxon>
        <taxon>Actinomycetes</taxon>
        <taxon>Pseudonocardiales</taxon>
        <taxon>Pseudonocardiaceae</taxon>
        <taxon>Prauserella</taxon>
        <taxon>Prauserella coralliicola group</taxon>
    </lineage>
</organism>
<evidence type="ECO:0000313" key="3">
    <source>
        <dbReference type="Proteomes" id="UP000309992"/>
    </source>
</evidence>
<gene>
    <name evidence="2" type="ORF">FCN18_28930</name>
</gene>
<dbReference type="PANTHER" id="PTHR33993">
    <property type="entry name" value="GLYOXALASE-RELATED"/>
    <property type="match status" value="1"/>
</dbReference>
<dbReference type="PANTHER" id="PTHR33993:SF10">
    <property type="entry name" value="CONSERVED PROTEIN"/>
    <property type="match status" value="1"/>
</dbReference>
<protein>
    <submittedName>
        <fullName evidence="2">VOC family protein</fullName>
    </submittedName>
</protein>
<reference evidence="2 3" key="1">
    <citation type="journal article" date="2015" name="Antonie Van Leeuwenhoek">
        <title>Prauserella endophytica sp. nov., an endophytic actinobacterium isolated from Tamarix taklamakanensis.</title>
        <authorList>
            <person name="Liu J.M."/>
            <person name="Habden X."/>
            <person name="Guo L."/>
            <person name="Tuo L."/>
            <person name="Jiang Z.K."/>
            <person name="Liu S.W."/>
            <person name="Liu X.F."/>
            <person name="Chen L."/>
            <person name="Li R.F."/>
            <person name="Zhang Y.Q."/>
            <person name="Sun C.H."/>
        </authorList>
    </citation>
    <scope>NUCLEOTIDE SEQUENCE [LARGE SCALE GENOMIC DNA]</scope>
    <source>
        <strain evidence="2 3">CGMCC 4.7182</strain>
    </source>
</reference>
<feature type="domain" description="VOC" evidence="1">
    <location>
        <begin position="142"/>
        <end position="257"/>
    </location>
</feature>